<evidence type="ECO:0000256" key="1">
    <source>
        <dbReference type="SAM" id="SignalP"/>
    </source>
</evidence>
<feature type="domain" description="ARB-07466-like C-terminal" evidence="2">
    <location>
        <begin position="69"/>
        <end position="162"/>
    </location>
</feature>
<organism evidence="3 4">
    <name type="scientific">Nocardioides flavus</name>
    <name type="common">ex Wang et al. 2016</name>
    <dbReference type="NCBI Taxonomy" id="2058780"/>
    <lineage>
        <taxon>Bacteria</taxon>
        <taxon>Bacillati</taxon>
        <taxon>Actinomycetota</taxon>
        <taxon>Actinomycetes</taxon>
        <taxon>Propionibacteriales</taxon>
        <taxon>Nocardioidaceae</taxon>
        <taxon>Nocardioides</taxon>
    </lineage>
</organism>
<accession>A0ABQ3HFB1</accession>
<dbReference type="Proteomes" id="UP000597341">
    <property type="component" value="Unassembled WGS sequence"/>
</dbReference>
<sequence>MRASRVVVRAAGSCVLALALLVGGLGVAAAADEPSSRTGTVTSSAPYLMPMEPYAGYQPQTTCRQTPKPGVLMLADWLVARGGGYGAIARPCAGSSRSEHKEARAFDWVLDATDPVEGALADAMIEEVLAPDDLGEPHALARRMGIMYIIWNDRMYASYDGFAPKPYLSSGCRTKRKCSPTLRHRDHVHVSLTRKGAKGRTSWYYAQASSQP</sequence>
<name>A0ABQ3HFB1_9ACTN</name>
<feature type="signal peptide" evidence="1">
    <location>
        <begin position="1"/>
        <end position="30"/>
    </location>
</feature>
<evidence type="ECO:0000259" key="2">
    <source>
        <dbReference type="Pfam" id="PF26571"/>
    </source>
</evidence>
<keyword evidence="4" id="KW-1185">Reference proteome</keyword>
<dbReference type="Pfam" id="PF26571">
    <property type="entry name" value="VldE"/>
    <property type="match status" value="1"/>
</dbReference>
<keyword evidence="1" id="KW-0732">Signal</keyword>
<evidence type="ECO:0000313" key="4">
    <source>
        <dbReference type="Proteomes" id="UP000597341"/>
    </source>
</evidence>
<dbReference type="RefSeq" id="WP_191277339.1">
    <property type="nucleotide sequence ID" value="NZ_BNAD01000001.1"/>
</dbReference>
<protein>
    <recommendedName>
        <fullName evidence="2">ARB-07466-like C-terminal domain-containing protein</fullName>
    </recommendedName>
</protein>
<dbReference type="InterPro" id="IPR058593">
    <property type="entry name" value="ARB_07466-like_C"/>
</dbReference>
<comment type="caution">
    <text evidence="3">The sequence shown here is derived from an EMBL/GenBank/DDBJ whole genome shotgun (WGS) entry which is preliminary data.</text>
</comment>
<proteinExistence type="predicted"/>
<evidence type="ECO:0000313" key="3">
    <source>
        <dbReference type="EMBL" id="GHE14842.1"/>
    </source>
</evidence>
<feature type="chain" id="PRO_5045866277" description="ARB-07466-like C-terminal domain-containing protein" evidence="1">
    <location>
        <begin position="31"/>
        <end position="212"/>
    </location>
</feature>
<dbReference type="EMBL" id="BNAD01000001">
    <property type="protein sequence ID" value="GHE14842.1"/>
    <property type="molecule type" value="Genomic_DNA"/>
</dbReference>
<reference evidence="4" key="1">
    <citation type="journal article" date="2019" name="Int. J. Syst. Evol. Microbiol.">
        <title>The Global Catalogue of Microorganisms (GCM) 10K type strain sequencing project: providing services to taxonomists for standard genome sequencing and annotation.</title>
        <authorList>
            <consortium name="The Broad Institute Genomics Platform"/>
            <consortium name="The Broad Institute Genome Sequencing Center for Infectious Disease"/>
            <person name="Wu L."/>
            <person name="Ma J."/>
        </authorList>
    </citation>
    <scope>NUCLEOTIDE SEQUENCE [LARGE SCALE GENOMIC DNA]</scope>
    <source>
        <strain evidence="4">CGMCC 1.12791</strain>
    </source>
</reference>
<gene>
    <name evidence="3" type="ORF">GCM10011376_00240</name>
</gene>